<protein>
    <submittedName>
        <fullName evidence="1">Oidioi.mRNA.OKI2018_I69.chr2.g7735.t1.cds</fullName>
    </submittedName>
</protein>
<dbReference type="Gene3D" id="1.25.40.10">
    <property type="entry name" value="Tetratricopeptide repeat domain"/>
    <property type="match status" value="1"/>
</dbReference>
<keyword evidence="2" id="KW-1185">Reference proteome</keyword>
<dbReference type="InterPro" id="IPR011990">
    <property type="entry name" value="TPR-like_helical_dom_sf"/>
</dbReference>
<name>A0ABN7TDN0_OIKDI</name>
<proteinExistence type="predicted"/>
<organism evidence="1 2">
    <name type="scientific">Oikopleura dioica</name>
    <name type="common">Tunicate</name>
    <dbReference type="NCBI Taxonomy" id="34765"/>
    <lineage>
        <taxon>Eukaryota</taxon>
        <taxon>Metazoa</taxon>
        <taxon>Chordata</taxon>
        <taxon>Tunicata</taxon>
        <taxon>Appendicularia</taxon>
        <taxon>Copelata</taxon>
        <taxon>Oikopleuridae</taxon>
        <taxon>Oikopleura</taxon>
    </lineage>
</organism>
<dbReference type="Proteomes" id="UP001158576">
    <property type="component" value="Chromosome 2"/>
</dbReference>
<evidence type="ECO:0000313" key="2">
    <source>
        <dbReference type="Proteomes" id="UP001158576"/>
    </source>
</evidence>
<dbReference type="InterPro" id="IPR053248">
    <property type="entry name" value="Zinc_finger_MYND_domain"/>
</dbReference>
<dbReference type="PANTHER" id="PTHR46533">
    <property type="entry name" value="ZINC FINGER MYND DOMAIN-CONTAINING PROTEIN 12"/>
    <property type="match status" value="1"/>
</dbReference>
<dbReference type="EMBL" id="OU015567">
    <property type="protein sequence ID" value="CAG5113645.1"/>
    <property type="molecule type" value="Genomic_DNA"/>
</dbReference>
<reference evidence="1 2" key="1">
    <citation type="submission" date="2021-04" db="EMBL/GenBank/DDBJ databases">
        <authorList>
            <person name="Bliznina A."/>
        </authorList>
    </citation>
    <scope>NUCLEOTIDE SEQUENCE [LARGE SCALE GENOMIC DNA]</scope>
</reference>
<evidence type="ECO:0000313" key="1">
    <source>
        <dbReference type="EMBL" id="CAG5113645.1"/>
    </source>
</evidence>
<dbReference type="SUPFAM" id="SSF48452">
    <property type="entry name" value="TPR-like"/>
    <property type="match status" value="1"/>
</dbReference>
<dbReference type="PANTHER" id="PTHR46533:SF1">
    <property type="entry name" value="ZINC FINGER MYND DOMAIN-CONTAINING PROTEIN 12"/>
    <property type="match status" value="1"/>
</dbReference>
<gene>
    <name evidence="1" type="ORF">OKIOD_LOCUS16500</name>
</gene>
<sequence>MKQEKILELSTVTALALLQSGNHAHALLAAQQFLVLAGDIYGVNDLRLIPAYTLLAEICIGLNKHREADQHLQKANWVIKRNQEDETINQVFSRLYRAMGLLEAAKGNTEDASRLFAEQVFYASLWAGTESIGAACGYFNLANMAARNPGMMQVAISFYERTLDCWLQLLADENLDIPVLEKGETFNMLKAIAETMESISAESQSTAKALTTLAWFSERIGEPNDSIKTRATELVQKLKLSNCNILQYVS</sequence>
<accession>A0ABN7TDN0</accession>